<dbReference type="PANTHER" id="PTHR37691:SF1">
    <property type="entry name" value="BLR3518 PROTEIN"/>
    <property type="match status" value="1"/>
</dbReference>
<dbReference type="PANTHER" id="PTHR37691">
    <property type="entry name" value="BLR3518 PROTEIN"/>
    <property type="match status" value="1"/>
</dbReference>
<accession>C3XAZ9</accession>
<dbReference type="EMBL" id="GG658170">
    <property type="protein sequence ID" value="EEO30375.1"/>
    <property type="molecule type" value="Genomic_DNA"/>
</dbReference>
<name>C3XAZ9_OXAFO</name>
<evidence type="ECO:0000313" key="1">
    <source>
        <dbReference type="EMBL" id="EEO30375.1"/>
    </source>
</evidence>
<dbReference type="STRING" id="847.BRW83_0705"/>
<reference evidence="1 2" key="1">
    <citation type="submission" date="2009-02" db="EMBL/GenBank/DDBJ databases">
        <title>The Genome Sequence of Oxalobacter formigenes OXCC13.</title>
        <authorList>
            <consortium name="The Broad Institute Genome Sequencing Platform"/>
            <person name="Ward D."/>
            <person name="Young S.K."/>
            <person name="Kodira C.D."/>
            <person name="Zeng Q."/>
            <person name="Koehrsen M."/>
            <person name="Alvarado L."/>
            <person name="Berlin A."/>
            <person name="Borenstein D."/>
            <person name="Chen Z."/>
            <person name="Engels R."/>
            <person name="Freedman E."/>
            <person name="Gellesch M."/>
            <person name="Goldberg J."/>
            <person name="Griggs A."/>
            <person name="Gujja S."/>
            <person name="Heiman D."/>
            <person name="Hepburn T."/>
            <person name="Howarth C."/>
            <person name="Jen D."/>
            <person name="Larson L."/>
            <person name="Lewis B."/>
            <person name="Mehta T."/>
            <person name="Park D."/>
            <person name="Pearson M."/>
            <person name="Roberts A."/>
            <person name="Saif S."/>
            <person name="Shea T."/>
            <person name="Shenoy N."/>
            <person name="Sisk P."/>
            <person name="Stolte C."/>
            <person name="Sykes S."/>
            <person name="Walk T."/>
            <person name="White J."/>
            <person name="Yandava C."/>
            <person name="Allison M.J."/>
            <person name="Lander E."/>
            <person name="Nusbaum C."/>
            <person name="Galagan J."/>
            <person name="Birren B."/>
        </authorList>
    </citation>
    <scope>NUCLEOTIDE SEQUENCE [LARGE SCALE GENOMIC DNA]</scope>
    <source>
        <strain evidence="1 2">OXCC13</strain>
    </source>
</reference>
<gene>
    <name evidence="1" type="ORF">OFBG_01403</name>
</gene>
<dbReference type="Proteomes" id="UP000005089">
    <property type="component" value="Unassembled WGS sequence"/>
</dbReference>
<keyword evidence="2" id="KW-1185">Reference proteome</keyword>
<sequence>MDMEYEYNLLLHVDSDDVKTLDLALGNAHHFLSAFTNETIRLVIVVNGPGVKLMTPQYPDQARKAAEMTKKGASILVCGNALKAYNMDNSELWPNVEVVSSGIVEIVRLQDDGMAYVKP</sequence>
<dbReference type="AlphaFoldDB" id="C3XAZ9"/>
<dbReference type="Gene3D" id="3.40.1260.10">
    <property type="entry name" value="DsrEFH-like"/>
    <property type="match status" value="1"/>
</dbReference>
<evidence type="ECO:0000313" key="2">
    <source>
        <dbReference type="Proteomes" id="UP000005089"/>
    </source>
</evidence>
<dbReference type="InterPro" id="IPR027396">
    <property type="entry name" value="DsrEFH-like"/>
</dbReference>
<protein>
    <submittedName>
        <fullName evidence="1">Uncharacterized protein</fullName>
    </submittedName>
</protein>
<dbReference type="GeneID" id="77134607"/>
<proteinExistence type="predicted"/>
<dbReference type="OrthoDB" id="5295901at2"/>
<dbReference type="eggNOG" id="COG1416">
    <property type="taxonomic scope" value="Bacteria"/>
</dbReference>
<dbReference type="InterPro" id="IPR003787">
    <property type="entry name" value="Sulphur_relay_DsrE/F-like"/>
</dbReference>
<organism evidence="1 2">
    <name type="scientific">Oxalobacter formigenes OXCC13</name>
    <dbReference type="NCBI Taxonomy" id="556269"/>
    <lineage>
        <taxon>Bacteria</taxon>
        <taxon>Pseudomonadati</taxon>
        <taxon>Pseudomonadota</taxon>
        <taxon>Betaproteobacteria</taxon>
        <taxon>Burkholderiales</taxon>
        <taxon>Oxalobacteraceae</taxon>
        <taxon>Oxalobacter</taxon>
    </lineage>
</organism>
<dbReference type="SUPFAM" id="SSF75169">
    <property type="entry name" value="DsrEFH-like"/>
    <property type="match status" value="1"/>
</dbReference>
<dbReference type="Pfam" id="PF02635">
    <property type="entry name" value="DsrE"/>
    <property type="match status" value="1"/>
</dbReference>
<dbReference type="HOGENOM" id="CLU_127515_4_2_4"/>
<dbReference type="RefSeq" id="WP_005881480.1">
    <property type="nucleotide sequence ID" value="NZ_CP019430.1"/>
</dbReference>